<dbReference type="InterPro" id="IPR002645">
    <property type="entry name" value="STAS_dom"/>
</dbReference>
<dbReference type="SUPFAM" id="SSF52172">
    <property type="entry name" value="CheY-like"/>
    <property type="match status" value="1"/>
</dbReference>
<dbReference type="PROSITE" id="PS50921">
    <property type="entry name" value="ANTAR"/>
    <property type="match status" value="1"/>
</dbReference>
<organism evidence="4 5">
    <name type="scientific">Streptomyces mirabilis</name>
    <dbReference type="NCBI Taxonomy" id="68239"/>
    <lineage>
        <taxon>Bacteria</taxon>
        <taxon>Bacillati</taxon>
        <taxon>Actinomycetota</taxon>
        <taxon>Actinomycetes</taxon>
        <taxon>Kitasatosporales</taxon>
        <taxon>Streptomycetaceae</taxon>
        <taxon>Streptomyces</taxon>
    </lineage>
</organism>
<name>A0A1I2W4Y3_9ACTN</name>
<dbReference type="SUPFAM" id="SSF52091">
    <property type="entry name" value="SpoIIaa-like"/>
    <property type="match status" value="1"/>
</dbReference>
<feature type="domain" description="STAS" evidence="2">
    <location>
        <begin position="42"/>
        <end position="132"/>
    </location>
</feature>
<dbReference type="Pfam" id="PF03861">
    <property type="entry name" value="ANTAR"/>
    <property type="match status" value="1"/>
</dbReference>
<dbReference type="AlphaFoldDB" id="A0A1I2W4Y3"/>
<feature type="domain" description="ANTAR" evidence="3">
    <location>
        <begin position="174"/>
        <end position="235"/>
    </location>
</feature>
<dbReference type="InterPro" id="IPR058548">
    <property type="entry name" value="MlaB-like_STAS"/>
</dbReference>
<dbReference type="PANTHER" id="PTHR33495">
    <property type="entry name" value="ANTI-SIGMA FACTOR ANTAGONIST TM_1081-RELATED-RELATED"/>
    <property type="match status" value="1"/>
</dbReference>
<dbReference type="InterPro" id="IPR005561">
    <property type="entry name" value="ANTAR"/>
</dbReference>
<dbReference type="InterPro" id="IPR036388">
    <property type="entry name" value="WH-like_DNA-bd_sf"/>
</dbReference>
<dbReference type="Gene3D" id="3.30.750.24">
    <property type="entry name" value="STAS domain"/>
    <property type="match status" value="1"/>
</dbReference>
<dbReference type="PROSITE" id="PS50801">
    <property type="entry name" value="STAS"/>
    <property type="match status" value="1"/>
</dbReference>
<dbReference type="InterPro" id="IPR011006">
    <property type="entry name" value="CheY-like_superfamily"/>
</dbReference>
<dbReference type="PANTHER" id="PTHR33495:SF2">
    <property type="entry name" value="ANTI-SIGMA FACTOR ANTAGONIST TM_1081-RELATED"/>
    <property type="match status" value="1"/>
</dbReference>
<proteinExistence type="predicted"/>
<dbReference type="CDD" id="cd07043">
    <property type="entry name" value="STAS_anti-anti-sigma_factors"/>
    <property type="match status" value="1"/>
</dbReference>
<sequence length="288" mass="30624">MDAPGVTPMPEHLHSSQARSGDEAVREMLADGTVGARTSPFLKVAAYPAGGRTVVVVAGELDIDTEQALRHGLREALAQSVHGLDLDLAGVDFCDCSGLNVLLHIRRLALAEAKTVRIQTAGIAVEQLLALTRAWPLFAYADDAGPGMAANGQGTRTATAPNPVEEGELPAEVEEKLRMEIGQLKRAMQTRPVIDLARGVLMASFGLNSEDAWSVLVEASQCSNTKLHHLAQELVGAVNGAPLSDRLQQQVSAAVTETLNPRSANHRRHEWTSPTSRPALPDSDSLAS</sequence>
<dbReference type="Gene3D" id="1.10.10.10">
    <property type="entry name" value="Winged helix-like DNA-binding domain superfamily/Winged helix DNA-binding domain"/>
    <property type="match status" value="1"/>
</dbReference>
<evidence type="ECO:0000259" key="2">
    <source>
        <dbReference type="PROSITE" id="PS50801"/>
    </source>
</evidence>
<feature type="region of interest" description="Disordered" evidence="1">
    <location>
        <begin position="1"/>
        <end position="24"/>
    </location>
</feature>
<dbReference type="Pfam" id="PF13466">
    <property type="entry name" value="STAS_2"/>
    <property type="match status" value="1"/>
</dbReference>
<evidence type="ECO:0000313" key="5">
    <source>
        <dbReference type="Proteomes" id="UP000181942"/>
    </source>
</evidence>
<dbReference type="EMBL" id="FONR01000034">
    <property type="protein sequence ID" value="SFG94581.1"/>
    <property type="molecule type" value="Genomic_DNA"/>
</dbReference>
<accession>A0A1I2W4Y3</accession>
<gene>
    <name evidence="4" type="ORF">SAMN02787118_13450</name>
</gene>
<dbReference type="GO" id="GO:0003723">
    <property type="term" value="F:RNA binding"/>
    <property type="evidence" value="ECO:0007669"/>
    <property type="project" value="InterPro"/>
</dbReference>
<evidence type="ECO:0000259" key="3">
    <source>
        <dbReference type="PROSITE" id="PS50921"/>
    </source>
</evidence>
<evidence type="ECO:0000256" key="1">
    <source>
        <dbReference type="SAM" id="MobiDB-lite"/>
    </source>
</evidence>
<dbReference type="Proteomes" id="UP000181942">
    <property type="component" value="Unassembled WGS sequence"/>
</dbReference>
<dbReference type="GO" id="GO:0043856">
    <property type="term" value="F:anti-sigma factor antagonist activity"/>
    <property type="evidence" value="ECO:0007669"/>
    <property type="project" value="TreeGrafter"/>
</dbReference>
<evidence type="ECO:0000313" key="4">
    <source>
        <dbReference type="EMBL" id="SFG94581.1"/>
    </source>
</evidence>
<dbReference type="InterPro" id="IPR036513">
    <property type="entry name" value="STAS_dom_sf"/>
</dbReference>
<protein>
    <submittedName>
        <fullName evidence="4">Anti-anti-sigma factor</fullName>
    </submittedName>
</protein>
<reference evidence="4 5" key="1">
    <citation type="submission" date="2016-10" db="EMBL/GenBank/DDBJ databases">
        <authorList>
            <person name="de Groot N.N."/>
        </authorList>
    </citation>
    <scope>NUCLEOTIDE SEQUENCE [LARGE SCALE GENOMIC DNA]</scope>
    <source>
        <strain evidence="4 5">OK461</strain>
    </source>
</reference>
<feature type="region of interest" description="Disordered" evidence="1">
    <location>
        <begin position="259"/>
        <end position="288"/>
    </location>
</feature>
<dbReference type="SMART" id="SM01012">
    <property type="entry name" value="ANTAR"/>
    <property type="match status" value="1"/>
</dbReference>